<evidence type="ECO:0000259" key="6">
    <source>
        <dbReference type="PROSITE" id="PS50983"/>
    </source>
</evidence>
<comment type="caution">
    <text evidence="7">The sequence shown here is derived from an EMBL/GenBank/DDBJ whole genome shotgun (WGS) entry which is preliminary data.</text>
</comment>
<dbReference type="PROSITE" id="PS50983">
    <property type="entry name" value="FE_B12_PBP"/>
    <property type="match status" value="1"/>
</dbReference>
<sequence>MRIMLRRHRSTTVALAAGAALALTACGGASDETGTGSEAAGSGETIQIEDDHGAHEVPADPQSIVATDNRSFRTLEAFGVELTAAPLGLARESAYGSQDLIDLGSHQEPNLEAIVEAQPDVVINGQRFAQYYGDIEALLPEGSVILEWDQATRDPETFFDGLREKTEQLGALFGEEEAAQGLVDDLDAAAARVEAAYDGEASVMGVLTSGGTINYAAPGDGRSVGPLFTEFGLVPALESEAEDESHGDDISVEAIAEANPEWMLVLDRDAMNSDEPDYQPAAELIEESPALQNVPAVQEGNIVYAPDNMYLTEDIQAYTEFLNSFADALESQQ</sequence>
<reference evidence="7" key="1">
    <citation type="journal article" date="2014" name="Int. J. Syst. Evol. Microbiol.">
        <title>Complete genome sequence of Corynebacterium casei LMG S-19264T (=DSM 44701T), isolated from a smear-ripened cheese.</title>
        <authorList>
            <consortium name="US DOE Joint Genome Institute (JGI-PGF)"/>
            <person name="Walter F."/>
            <person name="Albersmeier A."/>
            <person name="Kalinowski J."/>
            <person name="Ruckert C."/>
        </authorList>
    </citation>
    <scope>NUCLEOTIDE SEQUENCE</scope>
    <source>
        <strain evidence="7">CGMCC 1.12785</strain>
    </source>
</reference>
<dbReference type="Proteomes" id="UP000616114">
    <property type="component" value="Unassembled WGS sequence"/>
</dbReference>
<dbReference type="InterPro" id="IPR002491">
    <property type="entry name" value="ABC_transptr_periplasmic_BD"/>
</dbReference>
<dbReference type="SUPFAM" id="SSF53807">
    <property type="entry name" value="Helical backbone' metal receptor"/>
    <property type="match status" value="1"/>
</dbReference>
<feature type="signal peptide" evidence="5">
    <location>
        <begin position="1"/>
        <end position="25"/>
    </location>
</feature>
<evidence type="ECO:0000256" key="2">
    <source>
        <dbReference type="ARBA" id="ARBA00008814"/>
    </source>
</evidence>
<dbReference type="PANTHER" id="PTHR30532">
    <property type="entry name" value="IRON III DICITRATE-BINDING PERIPLASMIC PROTEIN"/>
    <property type="match status" value="1"/>
</dbReference>
<evidence type="ECO:0000256" key="1">
    <source>
        <dbReference type="ARBA" id="ARBA00004196"/>
    </source>
</evidence>
<dbReference type="RefSeq" id="WP_229745189.1">
    <property type="nucleotide sequence ID" value="NZ_BMFY01000014.1"/>
</dbReference>
<keyword evidence="4 5" id="KW-0732">Signal</keyword>
<dbReference type="GO" id="GO:1901678">
    <property type="term" value="P:iron coordination entity transport"/>
    <property type="evidence" value="ECO:0007669"/>
    <property type="project" value="UniProtKB-ARBA"/>
</dbReference>
<evidence type="ECO:0000256" key="5">
    <source>
        <dbReference type="SAM" id="SignalP"/>
    </source>
</evidence>
<dbReference type="GO" id="GO:0030288">
    <property type="term" value="C:outer membrane-bounded periplasmic space"/>
    <property type="evidence" value="ECO:0007669"/>
    <property type="project" value="TreeGrafter"/>
</dbReference>
<comment type="similarity">
    <text evidence="2">Belongs to the bacterial solute-binding protein 8 family.</text>
</comment>
<evidence type="ECO:0000256" key="4">
    <source>
        <dbReference type="ARBA" id="ARBA00022729"/>
    </source>
</evidence>
<evidence type="ECO:0000313" key="8">
    <source>
        <dbReference type="Proteomes" id="UP000616114"/>
    </source>
</evidence>
<keyword evidence="8" id="KW-1185">Reference proteome</keyword>
<evidence type="ECO:0000313" key="7">
    <source>
        <dbReference type="EMBL" id="GGA23917.1"/>
    </source>
</evidence>
<feature type="chain" id="PRO_5039126571" evidence="5">
    <location>
        <begin position="26"/>
        <end position="333"/>
    </location>
</feature>
<gene>
    <name evidence="7" type="ORF">GCM10011333_28690</name>
</gene>
<proteinExistence type="inferred from homology"/>
<comment type="subcellular location">
    <subcellularLocation>
        <location evidence="1">Cell envelope</location>
    </subcellularLocation>
</comment>
<feature type="domain" description="Fe/B12 periplasmic-binding" evidence="6">
    <location>
        <begin position="63"/>
        <end position="333"/>
    </location>
</feature>
<evidence type="ECO:0000256" key="3">
    <source>
        <dbReference type="ARBA" id="ARBA00022448"/>
    </source>
</evidence>
<dbReference type="Pfam" id="PF01497">
    <property type="entry name" value="Peripla_BP_2"/>
    <property type="match status" value="1"/>
</dbReference>
<dbReference type="EMBL" id="BMFY01000014">
    <property type="protein sequence ID" value="GGA23917.1"/>
    <property type="molecule type" value="Genomic_DNA"/>
</dbReference>
<dbReference type="InterPro" id="IPR051313">
    <property type="entry name" value="Bact_iron-sidero_bind"/>
</dbReference>
<dbReference type="PROSITE" id="PS51257">
    <property type="entry name" value="PROKAR_LIPOPROTEIN"/>
    <property type="match status" value="1"/>
</dbReference>
<name>A0A8J2XJZ5_9MICO</name>
<protein>
    <submittedName>
        <fullName evidence="7">Iron ABC transporter substrate-binding protein</fullName>
    </submittedName>
</protein>
<keyword evidence="3" id="KW-0813">Transport</keyword>
<accession>A0A8J2XJZ5</accession>
<dbReference type="PANTHER" id="PTHR30532:SF28">
    <property type="entry name" value="PETROBACTIN-BINDING PROTEIN YCLQ"/>
    <property type="match status" value="1"/>
</dbReference>
<reference evidence="7" key="2">
    <citation type="submission" date="2020-09" db="EMBL/GenBank/DDBJ databases">
        <authorList>
            <person name="Sun Q."/>
            <person name="Zhou Y."/>
        </authorList>
    </citation>
    <scope>NUCLEOTIDE SEQUENCE</scope>
    <source>
        <strain evidence="7">CGMCC 1.12785</strain>
    </source>
</reference>
<organism evidence="7 8">
    <name type="scientific">Sediminivirga luteola</name>
    <dbReference type="NCBI Taxonomy" id="1774748"/>
    <lineage>
        <taxon>Bacteria</taxon>
        <taxon>Bacillati</taxon>
        <taxon>Actinomycetota</taxon>
        <taxon>Actinomycetes</taxon>
        <taxon>Micrococcales</taxon>
        <taxon>Brevibacteriaceae</taxon>
        <taxon>Sediminivirga</taxon>
    </lineage>
</organism>
<dbReference type="AlphaFoldDB" id="A0A8J2XJZ5"/>
<dbReference type="Gene3D" id="3.40.50.1980">
    <property type="entry name" value="Nitrogenase molybdenum iron protein domain"/>
    <property type="match status" value="2"/>
</dbReference>